<keyword evidence="1" id="KW-0175">Coiled coil</keyword>
<evidence type="ECO:0000256" key="2">
    <source>
        <dbReference type="SAM" id="Phobius"/>
    </source>
</evidence>
<dbReference type="AlphaFoldDB" id="A0A1M5GCM8"/>
<dbReference type="STRING" id="370979.SAMN05443663_101796"/>
<protein>
    <submittedName>
        <fullName evidence="3">Uncharacterized protein</fullName>
    </submittedName>
</protein>
<evidence type="ECO:0000313" key="3">
    <source>
        <dbReference type="EMBL" id="SHG01540.1"/>
    </source>
</evidence>
<sequence length="207" mass="23647">MDSRDSLIISLQNRIILLEKQRKSDSTVLNLTTHTIKETQSRLTNLEKNNDSLSKSDYISIFSVLISLISAICIASYFVYNVIKKKQILRRQFLKGSWASEGDIINPQPMPYLSFVIDVDMDDGEITGTFYPNNESYPSVLSVNGKLRLKKAKVQITHISQGKLIIMGMAELKIRGKLLYWKTISGDEELFPKLSYTWKTDSNPDLY</sequence>
<dbReference type="RefSeq" id="WP_073413499.1">
    <property type="nucleotide sequence ID" value="NZ_FQWC01000001.1"/>
</dbReference>
<keyword evidence="2" id="KW-1133">Transmembrane helix</keyword>
<evidence type="ECO:0000313" key="4">
    <source>
        <dbReference type="Proteomes" id="UP000184071"/>
    </source>
</evidence>
<organism evidence="3 4">
    <name type="scientific">Flavobacterium defluvii</name>
    <dbReference type="NCBI Taxonomy" id="370979"/>
    <lineage>
        <taxon>Bacteria</taxon>
        <taxon>Pseudomonadati</taxon>
        <taxon>Bacteroidota</taxon>
        <taxon>Flavobacteriia</taxon>
        <taxon>Flavobacteriales</taxon>
        <taxon>Flavobacteriaceae</taxon>
        <taxon>Flavobacterium</taxon>
    </lineage>
</organism>
<dbReference type="Proteomes" id="UP000184071">
    <property type="component" value="Unassembled WGS sequence"/>
</dbReference>
<name>A0A1M5GCM8_9FLAO</name>
<keyword evidence="2" id="KW-0812">Transmembrane</keyword>
<feature type="transmembrane region" description="Helical" evidence="2">
    <location>
        <begin position="58"/>
        <end position="83"/>
    </location>
</feature>
<dbReference type="EMBL" id="FQWC01000001">
    <property type="protein sequence ID" value="SHG01540.1"/>
    <property type="molecule type" value="Genomic_DNA"/>
</dbReference>
<gene>
    <name evidence="3" type="ORF">SAMN05443663_101796</name>
</gene>
<keyword evidence="2" id="KW-0472">Membrane</keyword>
<proteinExistence type="predicted"/>
<feature type="coiled-coil region" evidence="1">
    <location>
        <begin position="29"/>
        <end position="56"/>
    </location>
</feature>
<accession>A0A1M5GCM8</accession>
<keyword evidence="4" id="KW-1185">Reference proteome</keyword>
<reference evidence="4" key="1">
    <citation type="submission" date="2016-11" db="EMBL/GenBank/DDBJ databases">
        <authorList>
            <person name="Varghese N."/>
            <person name="Submissions S."/>
        </authorList>
    </citation>
    <scope>NUCLEOTIDE SEQUENCE [LARGE SCALE GENOMIC DNA]</scope>
    <source>
        <strain evidence="4">DSM 17963</strain>
    </source>
</reference>
<evidence type="ECO:0000256" key="1">
    <source>
        <dbReference type="SAM" id="Coils"/>
    </source>
</evidence>